<evidence type="ECO:0000313" key="9">
    <source>
        <dbReference type="Proteomes" id="UP001465755"/>
    </source>
</evidence>
<evidence type="ECO:0000256" key="2">
    <source>
        <dbReference type="ARBA" id="ARBA00022448"/>
    </source>
</evidence>
<dbReference type="SUPFAM" id="SSF140111">
    <property type="entry name" value="Endosomal sorting complex assembly domain"/>
    <property type="match status" value="1"/>
</dbReference>
<sequence>MHQNYAVENATCNYKLSAICIRFFEHIPVLRVGSPKAGVWALDSSTAFRDYMQHSHESGSVRLWNSKKEHEMLENYADLFAILKTTEKLERAYVRDAVTAKDYEIQCSKLIAQFKTLWDTLRESVRDIQQFTKEYNLQCPMALQRLVYSGMPATVEHGKPSGGSSANTARLVAETVQYFITAMDAVKMKMAAVDELYPLLNDLQTAMNQISALPGDFPGKVKARAWISRLHQMSAAQELTPDDIRQLLFDLESSYNDFMQQLPNLS</sequence>
<dbReference type="PANTHER" id="PTHR12937">
    <property type="entry name" value="VACUOLAR PROTEIN SORTING 28, ISOFORM 2 VPS28"/>
    <property type="match status" value="1"/>
</dbReference>
<dbReference type="PROSITE" id="PS51313">
    <property type="entry name" value="VPS28_N"/>
    <property type="match status" value="1"/>
</dbReference>
<name>A0AAW1PEK8_9CHLO</name>
<dbReference type="InterPro" id="IPR038358">
    <property type="entry name" value="VPS28_N_sf"/>
</dbReference>
<evidence type="ECO:0000256" key="3">
    <source>
        <dbReference type="ARBA" id="ARBA00022753"/>
    </source>
</evidence>
<dbReference type="Proteomes" id="UP001465755">
    <property type="component" value="Unassembled WGS sequence"/>
</dbReference>
<protein>
    <recommendedName>
        <fullName evidence="10">Vacuolar protein sorting-associated protein 28 homolog</fullName>
    </recommendedName>
</protein>
<dbReference type="InterPro" id="IPR017898">
    <property type="entry name" value="VPS28_N"/>
</dbReference>
<dbReference type="EMBL" id="JALJOQ010000025">
    <property type="protein sequence ID" value="KAK9808285.1"/>
    <property type="molecule type" value="Genomic_DNA"/>
</dbReference>
<dbReference type="FunFam" id="1.20.120.1130:FF:000001">
    <property type="entry name" value="Vacuolar protein sorting-associated protein 28 homolog"/>
    <property type="match status" value="1"/>
</dbReference>
<evidence type="ECO:0000256" key="5">
    <source>
        <dbReference type="PROSITE-ProRule" id="PRU00642"/>
    </source>
</evidence>
<keyword evidence="2 5" id="KW-0813">Transport</keyword>
<keyword evidence="9" id="KW-1185">Reference proteome</keyword>
<organism evidence="8 9">
    <name type="scientific">Symbiochloris irregularis</name>
    <dbReference type="NCBI Taxonomy" id="706552"/>
    <lineage>
        <taxon>Eukaryota</taxon>
        <taxon>Viridiplantae</taxon>
        <taxon>Chlorophyta</taxon>
        <taxon>core chlorophytes</taxon>
        <taxon>Trebouxiophyceae</taxon>
        <taxon>Trebouxiales</taxon>
        <taxon>Trebouxiaceae</taxon>
        <taxon>Symbiochloris</taxon>
    </lineage>
</organism>
<dbReference type="GO" id="GO:0000813">
    <property type="term" value="C:ESCRT I complex"/>
    <property type="evidence" value="ECO:0007669"/>
    <property type="project" value="InterPro"/>
</dbReference>
<evidence type="ECO:0000259" key="7">
    <source>
        <dbReference type="PROSITE" id="PS51313"/>
    </source>
</evidence>
<dbReference type="InterPro" id="IPR037206">
    <property type="entry name" value="VPS28_C_sf"/>
</dbReference>
<keyword evidence="3" id="KW-0967">Endosome</keyword>
<dbReference type="Gene3D" id="1.20.1440.200">
    <property type="match status" value="1"/>
</dbReference>
<evidence type="ECO:0000259" key="6">
    <source>
        <dbReference type="PROSITE" id="PS51310"/>
    </source>
</evidence>
<dbReference type="InterPro" id="IPR017899">
    <property type="entry name" value="VPS28_C"/>
</dbReference>
<dbReference type="SUPFAM" id="SSF140427">
    <property type="entry name" value="VPS28 C-terminal domain-like"/>
    <property type="match status" value="1"/>
</dbReference>
<feature type="domain" description="VPS28 C-terminal" evidence="6">
    <location>
        <begin position="167"/>
        <end position="263"/>
    </location>
</feature>
<evidence type="ECO:0000313" key="8">
    <source>
        <dbReference type="EMBL" id="KAK9808285.1"/>
    </source>
</evidence>
<dbReference type="InterPro" id="IPR037202">
    <property type="entry name" value="ESCRT_assembly_dom"/>
</dbReference>
<dbReference type="AlphaFoldDB" id="A0AAW1PEK8"/>
<dbReference type="GO" id="GO:0043328">
    <property type="term" value="P:protein transport to vacuole involved in ubiquitin-dependent protein catabolic process via the multivesicular body sorting pathway"/>
    <property type="evidence" value="ECO:0007669"/>
    <property type="project" value="TreeGrafter"/>
</dbReference>
<reference evidence="8 9" key="1">
    <citation type="journal article" date="2024" name="Nat. Commun.">
        <title>Phylogenomics reveals the evolutionary origins of lichenization in chlorophyte algae.</title>
        <authorList>
            <person name="Puginier C."/>
            <person name="Libourel C."/>
            <person name="Otte J."/>
            <person name="Skaloud P."/>
            <person name="Haon M."/>
            <person name="Grisel S."/>
            <person name="Petersen M."/>
            <person name="Berrin J.G."/>
            <person name="Delaux P.M."/>
            <person name="Dal Grande F."/>
            <person name="Keller J."/>
        </authorList>
    </citation>
    <scope>NUCLEOTIDE SEQUENCE [LARGE SCALE GENOMIC DNA]</scope>
    <source>
        <strain evidence="8 9">SAG 2036</strain>
    </source>
</reference>
<keyword evidence="4 5" id="KW-0653">Protein transport</keyword>
<dbReference type="GO" id="GO:0044877">
    <property type="term" value="F:protein-containing complex binding"/>
    <property type="evidence" value="ECO:0007669"/>
    <property type="project" value="TreeGrafter"/>
</dbReference>
<evidence type="ECO:0000256" key="1">
    <source>
        <dbReference type="ARBA" id="ARBA00004177"/>
    </source>
</evidence>
<feature type="domain" description="VPS28 N-terminal" evidence="7">
    <location>
        <begin position="50"/>
        <end position="157"/>
    </location>
</feature>
<dbReference type="PROSITE" id="PS51310">
    <property type="entry name" value="VPS28_C"/>
    <property type="match status" value="1"/>
</dbReference>
<dbReference type="PANTHER" id="PTHR12937:SF0">
    <property type="entry name" value="VACUOLAR PROTEIN SORTING-ASSOCIATED PROTEIN 28 HOMOLOG"/>
    <property type="match status" value="1"/>
</dbReference>
<gene>
    <name evidence="8" type="ORF">WJX73_007572</name>
</gene>
<dbReference type="Gene3D" id="1.20.120.1130">
    <property type="match status" value="1"/>
</dbReference>
<dbReference type="Pfam" id="PF03997">
    <property type="entry name" value="VPS28"/>
    <property type="match status" value="1"/>
</dbReference>
<dbReference type="InterPro" id="IPR007143">
    <property type="entry name" value="Vps28"/>
</dbReference>
<comment type="similarity">
    <text evidence="5">Belongs to the VPS28 family.</text>
</comment>
<evidence type="ECO:0000256" key="4">
    <source>
        <dbReference type="ARBA" id="ARBA00022927"/>
    </source>
</evidence>
<proteinExistence type="inferred from homology"/>
<evidence type="ECO:0008006" key="10">
    <source>
        <dbReference type="Google" id="ProtNLM"/>
    </source>
</evidence>
<comment type="subcellular location">
    <subcellularLocation>
        <location evidence="1">Endosome</location>
    </subcellularLocation>
</comment>
<comment type="caution">
    <text evidence="8">The sequence shown here is derived from an EMBL/GenBank/DDBJ whole genome shotgun (WGS) entry which is preliminary data.</text>
</comment>
<accession>A0AAW1PEK8</accession>